<reference evidence="4" key="1">
    <citation type="submission" date="2021-12" db="EMBL/GenBank/DDBJ databases">
        <authorList>
            <person name="Rodrigo-Torres L."/>
            <person name="Arahal R. D."/>
            <person name="Lucena T."/>
        </authorList>
    </citation>
    <scope>NUCLEOTIDE SEQUENCE</scope>
    <source>
        <strain evidence="4">CECT 8858</strain>
    </source>
</reference>
<dbReference type="Proteomes" id="UP000837932">
    <property type="component" value="Unassembled WGS sequence"/>
</dbReference>
<dbReference type="EMBL" id="CAKLPY010000002">
    <property type="protein sequence ID" value="CAH0996468.1"/>
    <property type="molecule type" value="Genomic_DNA"/>
</dbReference>
<sequence>MNIKPTWISKAIFYHIYPLGLCDAPLQAASSSPPIERLNKLIDWIPNMTSLGCNTLYLGPVFESSSHGYDTADYYNVDKRLGTNQTLRNLSFHLRKNGIKLVLDGVFNHVGRDFWAFKDVLSNGESSRFKDWFAGINFNKRSSYGDNFSYDCWSGHYDLVKLNLKNEEVKSHIFGAVAMWMDEFGIDGLRLDVAEVMDKSFLAELADFCRKKKAGFWLMGEMIHGDYNQLANNKMLDSTTNYEAYKGLFSSHNEANYFEIAYTFNRQFGEYGIYKNLQLYNFADNHDVTRVASILHNEAHLFPLYALLFAMPGIPSVYYGSERGQKGIKNKDDSTLRPSLEIIPNHLNPPIYNYIQQLAVIRHSNIALQEGKYKQLYLTHQQFAFLRYTNEALAVVAVNAAEKAVSVKVSVNLPNGTSMKDLLEPENRTTVFQSEITFNIPPFGACFFVIQE</sequence>
<proteinExistence type="predicted"/>
<evidence type="ECO:0000259" key="3">
    <source>
        <dbReference type="SMART" id="SM00642"/>
    </source>
</evidence>
<dbReference type="InterPro" id="IPR017853">
    <property type="entry name" value="GH"/>
</dbReference>
<dbReference type="PANTHER" id="PTHR10357:SF210">
    <property type="entry name" value="MALTODEXTRIN GLUCOSIDASE"/>
    <property type="match status" value="1"/>
</dbReference>
<dbReference type="RefSeq" id="WP_238807028.1">
    <property type="nucleotide sequence ID" value="NZ_CAKLPY010000002.1"/>
</dbReference>
<dbReference type="Gene3D" id="2.60.40.1180">
    <property type="entry name" value="Golgi alpha-mannosidase II"/>
    <property type="match status" value="1"/>
</dbReference>
<keyword evidence="5" id="KW-1185">Reference proteome</keyword>
<dbReference type="CDD" id="cd11353">
    <property type="entry name" value="AmyAc_euk_bac_CMD_like"/>
    <property type="match status" value="1"/>
</dbReference>
<dbReference type="Gene3D" id="3.90.400.10">
    <property type="entry name" value="Oligo-1,6-glucosidase, Domain 2"/>
    <property type="match status" value="1"/>
</dbReference>
<dbReference type="SUPFAM" id="SSF51445">
    <property type="entry name" value="(Trans)glycosidases"/>
    <property type="match status" value="1"/>
</dbReference>
<feature type="domain" description="Glycosyl hydrolase family 13 catalytic" evidence="3">
    <location>
        <begin position="15"/>
        <end position="362"/>
    </location>
</feature>
<evidence type="ECO:0000256" key="2">
    <source>
        <dbReference type="ARBA" id="ARBA00023295"/>
    </source>
</evidence>
<comment type="caution">
    <text evidence="4">The sequence shown here is derived from an EMBL/GenBank/DDBJ whole genome shotgun (WGS) entry which is preliminary data.</text>
</comment>
<dbReference type="EC" id="3.2.1.135" evidence="4"/>
<evidence type="ECO:0000313" key="5">
    <source>
        <dbReference type="Proteomes" id="UP000837932"/>
    </source>
</evidence>
<organism evidence="4 5">
    <name type="scientific">Emticicia aquatica</name>
    <dbReference type="NCBI Taxonomy" id="1681835"/>
    <lineage>
        <taxon>Bacteria</taxon>
        <taxon>Pseudomonadati</taxon>
        <taxon>Bacteroidota</taxon>
        <taxon>Cytophagia</taxon>
        <taxon>Cytophagales</taxon>
        <taxon>Leadbetterellaceae</taxon>
        <taxon>Emticicia</taxon>
    </lineage>
</organism>
<dbReference type="InterPro" id="IPR013780">
    <property type="entry name" value="Glyco_hydro_b"/>
</dbReference>
<gene>
    <name evidence="4" type="primary">nplT</name>
    <name evidence="4" type="ORF">EMA8858_02600</name>
</gene>
<dbReference type="Pfam" id="PF00128">
    <property type="entry name" value="Alpha-amylase"/>
    <property type="match status" value="1"/>
</dbReference>
<evidence type="ECO:0000313" key="4">
    <source>
        <dbReference type="EMBL" id="CAH0996468.1"/>
    </source>
</evidence>
<dbReference type="PANTHER" id="PTHR10357">
    <property type="entry name" value="ALPHA-AMYLASE FAMILY MEMBER"/>
    <property type="match status" value="1"/>
</dbReference>
<dbReference type="InterPro" id="IPR045857">
    <property type="entry name" value="O16G_dom_2"/>
</dbReference>
<protein>
    <submittedName>
        <fullName evidence="4">Neopullulanase</fullName>
        <ecNumber evidence="4">3.2.1.135</ecNumber>
    </submittedName>
</protein>
<dbReference type="GO" id="GO:0031216">
    <property type="term" value="F:neopullulanase activity"/>
    <property type="evidence" value="ECO:0007669"/>
    <property type="project" value="UniProtKB-EC"/>
</dbReference>
<keyword evidence="2 4" id="KW-0326">Glycosidase</keyword>
<accession>A0ABN8EXD9</accession>
<name>A0ABN8EXD9_9BACT</name>
<dbReference type="Gene3D" id="3.20.20.80">
    <property type="entry name" value="Glycosidases"/>
    <property type="match status" value="1"/>
</dbReference>
<keyword evidence="1 4" id="KW-0378">Hydrolase</keyword>
<dbReference type="SUPFAM" id="SSF51011">
    <property type="entry name" value="Glycosyl hydrolase domain"/>
    <property type="match status" value="1"/>
</dbReference>
<dbReference type="InterPro" id="IPR006047">
    <property type="entry name" value="GH13_cat_dom"/>
</dbReference>
<dbReference type="SMART" id="SM00642">
    <property type="entry name" value="Aamy"/>
    <property type="match status" value="1"/>
</dbReference>
<evidence type="ECO:0000256" key="1">
    <source>
        <dbReference type="ARBA" id="ARBA00022801"/>
    </source>
</evidence>